<dbReference type="PANTHER" id="PTHR24096:SF337">
    <property type="entry name" value="4-COUMARATE--COA LIGASE"/>
    <property type="match status" value="1"/>
</dbReference>
<dbReference type="SUPFAM" id="SSF56801">
    <property type="entry name" value="Acetyl-CoA synthetase-like"/>
    <property type="match status" value="1"/>
</dbReference>
<protein>
    <submittedName>
        <fullName evidence="4">4-coumarate--CoA ligase-like 8</fullName>
    </submittedName>
</protein>
<evidence type="ECO:0000256" key="1">
    <source>
        <dbReference type="ARBA" id="ARBA00022598"/>
    </source>
</evidence>
<dbReference type="EMBL" id="JBFOLK010000002">
    <property type="protein sequence ID" value="KAL2533897.1"/>
    <property type="molecule type" value="Genomic_DNA"/>
</dbReference>
<dbReference type="InterPro" id="IPR000873">
    <property type="entry name" value="AMP-dep_synth/lig_dom"/>
</dbReference>
<evidence type="ECO:0000259" key="3">
    <source>
        <dbReference type="Pfam" id="PF00501"/>
    </source>
</evidence>
<evidence type="ECO:0000313" key="5">
    <source>
        <dbReference type="Proteomes" id="UP001604336"/>
    </source>
</evidence>
<keyword evidence="5" id="KW-1185">Reference proteome</keyword>
<evidence type="ECO:0000256" key="2">
    <source>
        <dbReference type="SAM" id="SignalP"/>
    </source>
</evidence>
<evidence type="ECO:0000313" key="4">
    <source>
        <dbReference type="EMBL" id="KAL2533897.1"/>
    </source>
</evidence>
<keyword evidence="1" id="KW-0436">Ligase</keyword>
<proteinExistence type="predicted"/>
<feature type="chain" id="PRO_5044834803" evidence="2">
    <location>
        <begin position="19"/>
        <end position="140"/>
    </location>
</feature>
<accession>A0ABD1V994</accession>
<reference evidence="5" key="1">
    <citation type="submission" date="2024-07" db="EMBL/GenBank/DDBJ databases">
        <title>Two chromosome-level genome assemblies of Korean endemic species Abeliophyllum distichum and Forsythia ovata (Oleaceae).</title>
        <authorList>
            <person name="Jang H."/>
        </authorList>
    </citation>
    <scope>NUCLEOTIDE SEQUENCE [LARGE SCALE GENOMIC DNA]</scope>
</reference>
<comment type="caution">
    <text evidence="4">The sequence shown here is derived from an EMBL/GenBank/DDBJ whole genome shotgun (WGS) entry which is preliminary data.</text>
</comment>
<name>A0ABD1V994_9LAMI</name>
<feature type="signal peptide" evidence="2">
    <location>
        <begin position="1"/>
        <end position="18"/>
    </location>
</feature>
<feature type="domain" description="AMP-dependent synthetase/ligase" evidence="3">
    <location>
        <begin position="38"/>
        <end position="125"/>
    </location>
</feature>
<dbReference type="AlphaFoldDB" id="A0ABD1V994"/>
<organism evidence="4 5">
    <name type="scientific">Abeliophyllum distichum</name>
    <dbReference type="NCBI Taxonomy" id="126358"/>
    <lineage>
        <taxon>Eukaryota</taxon>
        <taxon>Viridiplantae</taxon>
        <taxon>Streptophyta</taxon>
        <taxon>Embryophyta</taxon>
        <taxon>Tracheophyta</taxon>
        <taxon>Spermatophyta</taxon>
        <taxon>Magnoliopsida</taxon>
        <taxon>eudicotyledons</taxon>
        <taxon>Gunneridae</taxon>
        <taxon>Pentapetalae</taxon>
        <taxon>asterids</taxon>
        <taxon>lamiids</taxon>
        <taxon>Lamiales</taxon>
        <taxon>Oleaceae</taxon>
        <taxon>Forsythieae</taxon>
        <taxon>Abeliophyllum</taxon>
    </lineage>
</organism>
<dbReference type="PANTHER" id="PTHR24096">
    <property type="entry name" value="LONG-CHAIN-FATTY-ACID--COA LIGASE"/>
    <property type="match status" value="1"/>
</dbReference>
<gene>
    <name evidence="4" type="ORF">Adt_07248</name>
</gene>
<keyword evidence="2" id="KW-0732">Signal</keyword>
<sequence>MTRSLLSLILTQLHMCYRSSLLLTKPNSESHLSTPQLKNKVTYARLDRSIRALAAGLYHGLGVRKGDVVFVLSPNSLLYPTICLAVLSIGAVLTTANPLNTAAEIAKQVQDSGTKLAIAAPEEMHKLVSHWIAYSCHFLQ</sequence>
<dbReference type="Gene3D" id="3.40.50.980">
    <property type="match status" value="1"/>
</dbReference>
<dbReference type="GO" id="GO:0016874">
    <property type="term" value="F:ligase activity"/>
    <property type="evidence" value="ECO:0007669"/>
    <property type="project" value="UniProtKB-KW"/>
</dbReference>
<dbReference type="Pfam" id="PF00501">
    <property type="entry name" value="AMP-binding"/>
    <property type="match status" value="1"/>
</dbReference>
<dbReference type="Proteomes" id="UP001604336">
    <property type="component" value="Unassembled WGS sequence"/>
</dbReference>